<name>A0ABS8C483_9ALTE</name>
<evidence type="ECO:0000313" key="1">
    <source>
        <dbReference type="EMBL" id="MCB5227129.1"/>
    </source>
</evidence>
<protein>
    <recommendedName>
        <fullName evidence="3">Twin-arginine translocation signal domain-containing protein</fullName>
    </recommendedName>
</protein>
<reference evidence="1 2" key="1">
    <citation type="submission" date="2021-10" db="EMBL/GenBank/DDBJ databases">
        <title>Alishewanella koreense sp. nov. isolated from seawater of southwestern coast in South Korea and the proposal for the reclassification of Rheinheimera perlucida and Rheinheimera tuosuensis as Arsukibacterium perlucida and Arsukibacterium tuosuensis.</title>
        <authorList>
            <person name="Kim K.H."/>
            <person name="Ruan W."/>
            <person name="Kim K.R."/>
            <person name="Baek J.H."/>
            <person name="Jeon C.O."/>
        </authorList>
    </citation>
    <scope>NUCLEOTIDE SEQUENCE [LARGE SCALE GENOMIC DNA]</scope>
    <source>
        <strain evidence="1 2">16-MA</strain>
    </source>
</reference>
<dbReference type="EMBL" id="JAEINI020000005">
    <property type="protein sequence ID" value="MCB5227129.1"/>
    <property type="molecule type" value="Genomic_DNA"/>
</dbReference>
<evidence type="ECO:0000313" key="2">
    <source>
        <dbReference type="Proteomes" id="UP000633814"/>
    </source>
</evidence>
<dbReference type="Proteomes" id="UP000633814">
    <property type="component" value="Unassembled WGS sequence"/>
</dbReference>
<organism evidence="1 2">
    <name type="scientific">Alishewanella maricola</name>
    <dbReference type="NCBI Taxonomy" id="2795740"/>
    <lineage>
        <taxon>Bacteria</taxon>
        <taxon>Pseudomonadati</taxon>
        <taxon>Pseudomonadota</taxon>
        <taxon>Gammaproteobacteria</taxon>
        <taxon>Alteromonadales</taxon>
        <taxon>Alteromonadaceae</taxon>
        <taxon>Alishewanella</taxon>
    </lineage>
</organism>
<dbReference type="RefSeq" id="WP_226751189.1">
    <property type="nucleotide sequence ID" value="NZ_JAEINI020000005.1"/>
</dbReference>
<gene>
    <name evidence="1" type="ORF">JAO78_009920</name>
</gene>
<proteinExistence type="predicted"/>
<keyword evidence="2" id="KW-1185">Reference proteome</keyword>
<sequence>MQGNHPKDQHDAKVSRRKFLTRTGAGLVIASIPGKSVWARTPGVTGSIVVSSNGSDMGDTVNFALRSPGYFKNSAKNYNSAKFRDIFGGNPVSPATKKTTIWTLQDVLNNPGESPKKGLGGPSNVNYFLVCIYLNACYCYNSRSTAHGISFPVVGFDKQFKTLQSFASYLYQQALMNPSGTGMALSKMVDDYHV</sequence>
<comment type="caution">
    <text evidence="1">The sequence shown here is derived from an EMBL/GenBank/DDBJ whole genome shotgun (WGS) entry which is preliminary data.</text>
</comment>
<dbReference type="PROSITE" id="PS51318">
    <property type="entry name" value="TAT"/>
    <property type="match status" value="1"/>
</dbReference>
<evidence type="ECO:0008006" key="3">
    <source>
        <dbReference type="Google" id="ProtNLM"/>
    </source>
</evidence>
<accession>A0ABS8C483</accession>
<dbReference type="InterPro" id="IPR006311">
    <property type="entry name" value="TAT_signal"/>
</dbReference>